<keyword evidence="2" id="KW-1185">Reference proteome</keyword>
<name>A0A6P2I9F3_9BURK</name>
<dbReference type="EMBL" id="CABVPN010000004">
    <property type="protein sequence ID" value="VWB27268.1"/>
    <property type="molecule type" value="Genomic_DNA"/>
</dbReference>
<accession>A0A6P2I9F3</accession>
<dbReference type="InterPro" id="IPR025293">
    <property type="entry name" value="YfiR/HmsC-like"/>
</dbReference>
<dbReference type="AlphaFoldDB" id="A0A6P2I9F3"/>
<gene>
    <name evidence="1" type="ORF">BDI24065_01140</name>
</gene>
<organism evidence="1 2">
    <name type="scientific">Burkholderia diffusa</name>
    <dbReference type="NCBI Taxonomy" id="488732"/>
    <lineage>
        <taxon>Bacteria</taxon>
        <taxon>Pseudomonadati</taxon>
        <taxon>Pseudomonadota</taxon>
        <taxon>Betaproteobacteria</taxon>
        <taxon>Burkholderiales</taxon>
        <taxon>Burkholderiaceae</taxon>
        <taxon>Burkholderia</taxon>
        <taxon>Burkholderia cepacia complex</taxon>
    </lineage>
</organism>
<dbReference type="Pfam" id="PF13689">
    <property type="entry name" value="DUF4154"/>
    <property type="match status" value="1"/>
</dbReference>
<evidence type="ECO:0008006" key="3">
    <source>
        <dbReference type="Google" id="ProtNLM"/>
    </source>
</evidence>
<evidence type="ECO:0000313" key="1">
    <source>
        <dbReference type="EMBL" id="VWB27268.1"/>
    </source>
</evidence>
<reference evidence="1 2" key="1">
    <citation type="submission" date="2019-09" db="EMBL/GenBank/DDBJ databases">
        <authorList>
            <person name="Depoorter E."/>
        </authorList>
    </citation>
    <scope>NUCLEOTIDE SEQUENCE [LARGE SCALE GENOMIC DNA]</scope>
    <source>
        <strain evidence="1">LMG 24065</strain>
    </source>
</reference>
<sequence>MCAAAENHAAASTPAGAAVIAARKASGRSGRVATLRHACIAIVCALSVAPSVLAGAPGDADAPIDTVRLVATTTPVNPTSPAFSSHDSAVRQVVLGIISFTRWPTTPVRLHLCVTGRSDYAGDLTGTIQAGSTVLDVQRVRFDDPALGVACDVVYLGVLGDDERKRVRTALVGRPVLTIAEHDPSCTAGSMFCLAVEGERVTFDINLDAVARSGVRVHPNVLNLARRTLTP</sequence>
<protein>
    <recommendedName>
        <fullName evidence="3">YfiR family protein</fullName>
    </recommendedName>
</protein>
<dbReference type="Proteomes" id="UP000494125">
    <property type="component" value="Unassembled WGS sequence"/>
</dbReference>
<evidence type="ECO:0000313" key="2">
    <source>
        <dbReference type="Proteomes" id="UP000494125"/>
    </source>
</evidence>
<proteinExistence type="predicted"/>